<dbReference type="EMBL" id="JADJUC010000004">
    <property type="protein sequence ID" value="MBK8523652.1"/>
    <property type="molecule type" value="Genomic_DNA"/>
</dbReference>
<evidence type="ECO:0000313" key="1">
    <source>
        <dbReference type="EMBL" id="MBK8523652.1"/>
    </source>
</evidence>
<accession>A0A9D7K2W1</accession>
<protein>
    <submittedName>
        <fullName evidence="1">Uncharacterized protein</fullName>
    </submittedName>
</protein>
<evidence type="ECO:0000313" key="2">
    <source>
        <dbReference type="Proteomes" id="UP000886689"/>
    </source>
</evidence>
<dbReference type="AlphaFoldDB" id="A0A9D7K2W1"/>
<comment type="caution">
    <text evidence="1">The sequence shown here is derived from an EMBL/GenBank/DDBJ whole genome shotgun (WGS) entry which is preliminary data.</text>
</comment>
<reference evidence="1" key="1">
    <citation type="submission" date="2020-10" db="EMBL/GenBank/DDBJ databases">
        <title>Connecting structure to function with the recovery of over 1000 high-quality activated sludge metagenome-assembled genomes encoding full-length rRNA genes using long-read sequencing.</title>
        <authorList>
            <person name="Singleton C.M."/>
            <person name="Petriglieri F."/>
            <person name="Kristensen J.M."/>
            <person name="Kirkegaard R.H."/>
            <person name="Michaelsen T.Y."/>
            <person name="Andersen M.H."/>
            <person name="Karst S.M."/>
            <person name="Dueholm M.S."/>
            <person name="Nielsen P.H."/>
            <person name="Albertsen M."/>
        </authorList>
    </citation>
    <scope>NUCLEOTIDE SEQUENCE</scope>
    <source>
        <strain evidence="1">Hirt_18-Q3-R61-65_BATAC.395</strain>
    </source>
</reference>
<sequence length="89" mass="9490">MSLINESEAAMDIRVYLNNGDILDFSQNDPALAQGLLAEVQAGKLFPGLLILGSAATCTLLRPSSISRIDILTPTRRDADAVVRAYDAA</sequence>
<name>A0A9D7K2W1_9PROT</name>
<proteinExistence type="predicted"/>
<dbReference type="Proteomes" id="UP000886689">
    <property type="component" value="Unassembled WGS sequence"/>
</dbReference>
<gene>
    <name evidence="1" type="ORF">IPL58_05745</name>
</gene>
<organism evidence="1 2">
    <name type="scientific">Candidatus Proximibacter danicus</name>
    <dbReference type="NCBI Taxonomy" id="2954365"/>
    <lineage>
        <taxon>Bacteria</taxon>
        <taxon>Pseudomonadati</taxon>
        <taxon>Pseudomonadota</taxon>
        <taxon>Betaproteobacteria</taxon>
        <taxon>Candidatus Proximibacter</taxon>
    </lineage>
</organism>